<dbReference type="Proteomes" id="UP001556196">
    <property type="component" value="Unassembled WGS sequence"/>
</dbReference>
<dbReference type="InterPro" id="IPR050697">
    <property type="entry name" value="Adenylyl/Guanylyl_Cyclase_3/4"/>
</dbReference>
<keyword evidence="3" id="KW-1185">Reference proteome</keyword>
<dbReference type="InterPro" id="IPR029787">
    <property type="entry name" value="Nucleotide_cyclase"/>
</dbReference>
<dbReference type="EMBL" id="JBFOCI010000003">
    <property type="protein sequence ID" value="MEW9806584.1"/>
    <property type="molecule type" value="Genomic_DNA"/>
</dbReference>
<organism evidence="2 3">
    <name type="scientific">Mesorhizobium marinum</name>
    <dbReference type="NCBI Taxonomy" id="3228790"/>
    <lineage>
        <taxon>Bacteria</taxon>
        <taxon>Pseudomonadati</taxon>
        <taxon>Pseudomonadota</taxon>
        <taxon>Alphaproteobacteria</taxon>
        <taxon>Hyphomicrobiales</taxon>
        <taxon>Phyllobacteriaceae</taxon>
        <taxon>Mesorhizobium</taxon>
    </lineage>
</organism>
<dbReference type="InterPro" id="IPR001054">
    <property type="entry name" value="A/G_cyclase"/>
</dbReference>
<dbReference type="RefSeq" id="WP_367723720.1">
    <property type="nucleotide sequence ID" value="NZ_JBFOCH010000016.1"/>
</dbReference>
<evidence type="ECO:0000313" key="2">
    <source>
        <dbReference type="EMBL" id="MEW9806584.1"/>
    </source>
</evidence>
<dbReference type="Gene3D" id="3.30.70.1230">
    <property type="entry name" value="Nucleotide cyclase"/>
    <property type="match status" value="1"/>
</dbReference>
<dbReference type="CDD" id="cd07302">
    <property type="entry name" value="CHD"/>
    <property type="match status" value="1"/>
</dbReference>
<reference evidence="2 3" key="1">
    <citation type="submission" date="2024-06" db="EMBL/GenBank/DDBJ databases">
        <authorList>
            <person name="Tuo L."/>
        </authorList>
    </citation>
    <scope>NUCLEOTIDE SEQUENCE [LARGE SCALE GENOMIC DNA]</scope>
    <source>
        <strain evidence="2 3">ZMM04-5</strain>
    </source>
</reference>
<evidence type="ECO:0000313" key="3">
    <source>
        <dbReference type="Proteomes" id="UP001556196"/>
    </source>
</evidence>
<dbReference type="SUPFAM" id="SSF55073">
    <property type="entry name" value="Nucleotide cyclase"/>
    <property type="match status" value="1"/>
</dbReference>
<dbReference type="SMART" id="SM00044">
    <property type="entry name" value="CYCc"/>
    <property type="match status" value="1"/>
</dbReference>
<dbReference type="Pfam" id="PF00211">
    <property type="entry name" value="Guanylate_cyc"/>
    <property type="match status" value="1"/>
</dbReference>
<dbReference type="PROSITE" id="PS50125">
    <property type="entry name" value="GUANYLATE_CYCLASE_2"/>
    <property type="match status" value="1"/>
</dbReference>
<protein>
    <submittedName>
        <fullName evidence="2">Adenylate/guanylate cyclase domain-containing protein</fullName>
    </submittedName>
</protein>
<gene>
    <name evidence="2" type="ORF">ABUE31_11375</name>
</gene>
<name>A0ABV3QZU2_9HYPH</name>
<comment type="caution">
    <text evidence="2">The sequence shown here is derived from an EMBL/GenBank/DDBJ whole genome shotgun (WGS) entry which is preliminary data.</text>
</comment>
<feature type="domain" description="Guanylate cyclase" evidence="1">
    <location>
        <begin position="220"/>
        <end position="354"/>
    </location>
</feature>
<dbReference type="PANTHER" id="PTHR43081:SF11">
    <property type="entry name" value="BLR2264 PROTEIN"/>
    <property type="match status" value="1"/>
</dbReference>
<dbReference type="PANTHER" id="PTHR43081">
    <property type="entry name" value="ADENYLATE CYCLASE, TERMINAL-DIFFERENTIATION SPECIFIC-RELATED"/>
    <property type="match status" value="1"/>
</dbReference>
<sequence>MTDATLVTGINEWLVDQALGSPDIVTMFEGLCNRIHAIGVPLGRARLTWPTLHPLFQAETILWTRGKETEFEQFVHQETASEAWLRSPMKYMMDANIDLLRRNLDGPSRLLDFPVLEEVAANGMTDYLVIRTGLSVKNDTATTGQIGIIGTWSADRKGGFTNSELEALQKIQRRFAVACKTVIQARIARNISETYLGREAGSRVLAGSIRRGDGAETRAVVWYNDMRNSTALADTMAGQDFIELLNEYFDCTATPIIEAGGEVLDFIGDGVLAIFPYNDADEQKAAVGAATTALRNVLAARDRLNEARREKGLFPVRFGIGLNTGTVMFGNIGISQRLAFSVIGPTVNEVSRIEGLTKATGVDALVTRDIVALQPDQWVSIGRQRLPGVSEEMELFTYAKQPISLASDRQRIELTTN</sequence>
<proteinExistence type="predicted"/>
<evidence type="ECO:0000259" key="1">
    <source>
        <dbReference type="PROSITE" id="PS50125"/>
    </source>
</evidence>
<accession>A0ABV3QZU2</accession>